<dbReference type="InterPro" id="IPR011051">
    <property type="entry name" value="RmlC_Cupin_sf"/>
</dbReference>
<name>A0A6J5M8F6_9CAUD</name>
<dbReference type="EMBL" id="LR796393">
    <property type="protein sequence ID" value="CAB4141430.1"/>
    <property type="molecule type" value="Genomic_DNA"/>
</dbReference>
<reference evidence="1" key="1">
    <citation type="submission" date="2020-04" db="EMBL/GenBank/DDBJ databases">
        <authorList>
            <person name="Chiriac C."/>
            <person name="Salcher M."/>
            <person name="Ghai R."/>
            <person name="Kavagutti S V."/>
        </authorList>
    </citation>
    <scope>NUCLEOTIDE SEQUENCE</scope>
</reference>
<accession>A0A6J5M8F6</accession>
<protein>
    <submittedName>
        <fullName evidence="1">Uncharacterized protein</fullName>
    </submittedName>
</protein>
<dbReference type="SUPFAM" id="SSF51182">
    <property type="entry name" value="RmlC-like cupins"/>
    <property type="match status" value="1"/>
</dbReference>
<proteinExistence type="predicted"/>
<organism evidence="1">
    <name type="scientific">uncultured Caudovirales phage</name>
    <dbReference type="NCBI Taxonomy" id="2100421"/>
    <lineage>
        <taxon>Viruses</taxon>
        <taxon>Duplodnaviria</taxon>
        <taxon>Heunggongvirae</taxon>
        <taxon>Uroviricota</taxon>
        <taxon>Caudoviricetes</taxon>
        <taxon>Peduoviridae</taxon>
        <taxon>Maltschvirus</taxon>
        <taxon>Maltschvirus maltsch</taxon>
    </lineage>
</organism>
<evidence type="ECO:0000313" key="1">
    <source>
        <dbReference type="EMBL" id="CAB4141430.1"/>
    </source>
</evidence>
<gene>
    <name evidence="1" type="ORF">UFOVP417_8</name>
</gene>
<sequence length="158" mass="17776">MSTAIIELPQANLPAPIARQKIMDIQRACQALPDGQRMDESPPLKHWLAPGVYAREIHLPAGTVVVGKIHRHRHFNIISKGRITCYTEFGLETHTAPSSFISEPGTKRVVYTHEDAIWTTIHSNPTDETDIPTLEDMFTAFEYAELGMEVSEPMEVIR</sequence>